<accession>G5JIH1</accession>
<protein>
    <submittedName>
        <fullName evidence="1">Transposase</fullName>
    </submittedName>
</protein>
<keyword evidence="2" id="KW-1185">Reference proteome</keyword>
<feature type="non-terminal residue" evidence="1">
    <location>
        <position position="65"/>
    </location>
</feature>
<dbReference type="Proteomes" id="UP000005413">
    <property type="component" value="Unassembled WGS sequence"/>
</dbReference>
<organism evidence="1 2">
    <name type="scientific">Staphylococcus simiae CCM 7213 = CCUG 51256</name>
    <dbReference type="NCBI Taxonomy" id="911238"/>
    <lineage>
        <taxon>Bacteria</taxon>
        <taxon>Bacillati</taxon>
        <taxon>Bacillota</taxon>
        <taxon>Bacilli</taxon>
        <taxon>Bacillales</taxon>
        <taxon>Staphylococcaceae</taxon>
        <taxon>Staphylococcus</taxon>
    </lineage>
</organism>
<name>G5JIH1_9STAP</name>
<comment type="caution">
    <text evidence="1">The sequence shown here is derived from an EMBL/GenBank/DDBJ whole genome shotgun (WGS) entry which is preliminary data.</text>
</comment>
<evidence type="ECO:0000313" key="1">
    <source>
        <dbReference type="EMBL" id="EHJ08015.1"/>
    </source>
</evidence>
<reference evidence="1 2" key="1">
    <citation type="journal article" date="2012" name="BMC Genomics">
        <title>Comparative genomic analysis of the genus Staphylococcus including Staphylococcus aureus and its newly described sister species Staphylococcus simiae.</title>
        <authorList>
            <person name="Suzuki H."/>
            <person name="Lefebure T."/>
            <person name="Pavinski Bitar P."/>
            <person name="Stanhope M.J."/>
        </authorList>
    </citation>
    <scope>NUCLEOTIDE SEQUENCE [LARGE SCALE GENOMIC DNA]</scope>
    <source>
        <strain evidence="1 2">CCM 7213</strain>
    </source>
</reference>
<dbReference type="EMBL" id="AEUN01000404">
    <property type="protein sequence ID" value="EHJ08015.1"/>
    <property type="molecule type" value="Genomic_DNA"/>
</dbReference>
<gene>
    <name evidence="1" type="ORF">SS7213T_06286</name>
</gene>
<feature type="non-terminal residue" evidence="1">
    <location>
        <position position="1"/>
    </location>
</feature>
<dbReference type="AlphaFoldDB" id="G5JIH1"/>
<sequence length="65" mass="7320">TDISMDILINDIFSSTDKGLSMNKAEKYAHQLVNIASESYPNVARHSFLVEKVRLLIQQLKQSIG</sequence>
<proteinExistence type="predicted"/>
<evidence type="ECO:0000313" key="2">
    <source>
        <dbReference type="Proteomes" id="UP000005413"/>
    </source>
</evidence>